<dbReference type="AlphaFoldDB" id="A0A4P6ZMK9"/>
<name>A0A4P6ZMK9_9LACO</name>
<dbReference type="KEGG" id="lji:ELX58_04825"/>
<dbReference type="RefSeq" id="WP_133442029.1">
    <property type="nucleotide sequence ID" value="NZ_CP034726.1"/>
</dbReference>
<protein>
    <submittedName>
        <fullName evidence="1">Uncharacterized protein</fullName>
    </submittedName>
</protein>
<gene>
    <name evidence="1" type="ORF">ELX58_04825</name>
</gene>
<keyword evidence="2" id="KW-1185">Reference proteome</keyword>
<dbReference type="Proteomes" id="UP000294321">
    <property type="component" value="Chromosome"/>
</dbReference>
<proteinExistence type="predicted"/>
<organism evidence="1 2">
    <name type="scientific">Acetilactobacillus jinshanensis</name>
    <dbReference type="NCBI Taxonomy" id="1720083"/>
    <lineage>
        <taxon>Bacteria</taxon>
        <taxon>Bacillati</taxon>
        <taxon>Bacillota</taxon>
        <taxon>Bacilli</taxon>
        <taxon>Lactobacillales</taxon>
        <taxon>Lactobacillaceae</taxon>
        <taxon>Acetilactobacillus</taxon>
    </lineage>
</organism>
<sequence>MSKYKYIIYAKGCVNHATRKTIGKSSSAYVYQIFRMNVFTKKRKLYHKGSRKLYECPSNALDQLAFVEAMKYLVYQSPKRYVETPCTIKTSKLNIWAWLKHFHQVLLFNNTLEDELSQLFLGFAKIQLDEPTSRVDSITVHKTLMMARKLAHNSKQYNIMTYYKHMKLLKSNDNNRKWVINASKDLWSREWINLITRSWIKYFKHTHKFPKSHHRLLILSHDCNYTVKTDFPKDRNKLRFLALPSSSTGDTLVLVNKKTTDANSVPIYRLEKFFKKAIGKNIGYLKHNYFRIINVNMDLFR</sequence>
<dbReference type="EMBL" id="CP034726">
    <property type="protein sequence ID" value="QBP18470.1"/>
    <property type="molecule type" value="Genomic_DNA"/>
</dbReference>
<accession>A0A4P6ZMK9</accession>
<reference evidence="2" key="1">
    <citation type="submission" date="2018-12" db="EMBL/GenBank/DDBJ databases">
        <title>A new species of lactobacillus.</title>
        <authorList>
            <person name="Jian Y."/>
            <person name="Xin L."/>
            <person name="Hong Z.J."/>
            <person name="Ming L.Z."/>
            <person name="Hong X.Z."/>
        </authorList>
    </citation>
    <scope>NUCLEOTIDE SEQUENCE [LARGE SCALE GENOMIC DNA]</scope>
    <source>
        <strain evidence="2">HSLZ-75</strain>
    </source>
</reference>
<evidence type="ECO:0000313" key="2">
    <source>
        <dbReference type="Proteomes" id="UP000294321"/>
    </source>
</evidence>
<evidence type="ECO:0000313" key="1">
    <source>
        <dbReference type="EMBL" id="QBP18470.1"/>
    </source>
</evidence>